<protein>
    <recommendedName>
        <fullName evidence="2">ubiquitinyl hydrolase 1</fullName>
        <ecNumber evidence="2">3.4.19.12</ecNumber>
    </recommendedName>
</protein>
<dbReference type="OrthoDB" id="3182339at2759"/>
<keyword evidence="6" id="KW-0788">Thiol protease</keyword>
<dbReference type="Pfam" id="PF20255">
    <property type="entry name" value="DUF6606"/>
    <property type="match status" value="1"/>
</dbReference>
<dbReference type="InterPro" id="IPR046541">
    <property type="entry name" value="DUF6606"/>
</dbReference>
<keyword evidence="3" id="KW-0645">Protease</keyword>
<keyword evidence="4" id="KW-0833">Ubl conjugation pathway</keyword>
<gene>
    <name evidence="10" type="ORF">FIBSPDRAFT_819218</name>
</gene>
<evidence type="ECO:0000259" key="8">
    <source>
        <dbReference type="Pfam" id="PF12359"/>
    </source>
</evidence>
<reference evidence="10 11" key="1">
    <citation type="journal article" date="2016" name="Mol. Biol. Evol.">
        <title>Comparative Genomics of Early-Diverging Mushroom-Forming Fungi Provides Insights into the Origins of Lignocellulose Decay Capabilities.</title>
        <authorList>
            <person name="Nagy L.G."/>
            <person name="Riley R."/>
            <person name="Tritt A."/>
            <person name="Adam C."/>
            <person name="Daum C."/>
            <person name="Floudas D."/>
            <person name="Sun H."/>
            <person name="Yadav J.S."/>
            <person name="Pangilinan J."/>
            <person name="Larsson K.H."/>
            <person name="Matsuura K."/>
            <person name="Barry K."/>
            <person name="Labutti K."/>
            <person name="Kuo R."/>
            <person name="Ohm R.A."/>
            <person name="Bhattacharya S.S."/>
            <person name="Shirouzu T."/>
            <person name="Yoshinaga Y."/>
            <person name="Martin F.M."/>
            <person name="Grigoriev I.V."/>
            <person name="Hibbett D.S."/>
        </authorList>
    </citation>
    <scope>NUCLEOTIDE SEQUENCE [LARGE SCALE GENOMIC DNA]</scope>
    <source>
        <strain evidence="10 11">CBS 109695</strain>
    </source>
</reference>
<dbReference type="PANTHER" id="PTHR13367:SF34">
    <property type="match status" value="1"/>
</dbReference>
<dbReference type="STRING" id="436010.A0A166PYH3"/>
<evidence type="ECO:0000259" key="7">
    <source>
        <dbReference type="Pfam" id="PF12340"/>
    </source>
</evidence>
<dbReference type="Proteomes" id="UP000076532">
    <property type="component" value="Unassembled WGS sequence"/>
</dbReference>
<keyword evidence="5" id="KW-0378">Hydrolase</keyword>
<dbReference type="InterPro" id="IPR051346">
    <property type="entry name" value="OTU_Deubiquitinase"/>
</dbReference>
<name>A0A166PYH3_9AGAM</name>
<evidence type="ECO:0000313" key="11">
    <source>
        <dbReference type="Proteomes" id="UP000076532"/>
    </source>
</evidence>
<evidence type="ECO:0000259" key="9">
    <source>
        <dbReference type="Pfam" id="PF20255"/>
    </source>
</evidence>
<evidence type="ECO:0000256" key="1">
    <source>
        <dbReference type="ARBA" id="ARBA00000707"/>
    </source>
</evidence>
<feature type="domain" description="DUF3638" evidence="7">
    <location>
        <begin position="1993"/>
        <end position="2212"/>
    </location>
</feature>
<dbReference type="Pfam" id="PF12359">
    <property type="entry name" value="DUF3645"/>
    <property type="match status" value="1"/>
</dbReference>
<proteinExistence type="predicted"/>
<comment type="catalytic activity">
    <reaction evidence="1">
        <text>Thiol-dependent hydrolysis of ester, thioester, amide, peptide and isopeptide bonds formed by the C-terminal Gly of ubiquitin (a 76-residue protein attached to proteins as an intracellular targeting signal).</text>
        <dbReference type="EC" id="3.4.19.12"/>
    </reaction>
</comment>
<dbReference type="InterPro" id="IPR022105">
    <property type="entry name" value="DUF3645"/>
</dbReference>
<evidence type="ECO:0000256" key="5">
    <source>
        <dbReference type="ARBA" id="ARBA00022801"/>
    </source>
</evidence>
<dbReference type="EC" id="3.4.19.12" evidence="2"/>
<evidence type="ECO:0000256" key="3">
    <source>
        <dbReference type="ARBA" id="ARBA00022670"/>
    </source>
</evidence>
<evidence type="ECO:0000313" key="10">
    <source>
        <dbReference type="EMBL" id="KZP26578.1"/>
    </source>
</evidence>
<evidence type="ECO:0000256" key="4">
    <source>
        <dbReference type="ARBA" id="ARBA00022786"/>
    </source>
</evidence>
<keyword evidence="11" id="KW-1185">Reference proteome</keyword>
<dbReference type="GO" id="GO:0004843">
    <property type="term" value="F:cysteine-type deubiquitinase activity"/>
    <property type="evidence" value="ECO:0007669"/>
    <property type="project" value="UniProtKB-EC"/>
</dbReference>
<feature type="domain" description="DUF6606" evidence="9">
    <location>
        <begin position="9"/>
        <end position="271"/>
    </location>
</feature>
<dbReference type="GO" id="GO:0006508">
    <property type="term" value="P:proteolysis"/>
    <property type="evidence" value="ECO:0007669"/>
    <property type="project" value="UniProtKB-KW"/>
</dbReference>
<organism evidence="10 11">
    <name type="scientific">Athelia psychrophila</name>
    <dbReference type="NCBI Taxonomy" id="1759441"/>
    <lineage>
        <taxon>Eukaryota</taxon>
        <taxon>Fungi</taxon>
        <taxon>Dikarya</taxon>
        <taxon>Basidiomycota</taxon>
        <taxon>Agaricomycotina</taxon>
        <taxon>Agaricomycetes</taxon>
        <taxon>Agaricomycetidae</taxon>
        <taxon>Atheliales</taxon>
        <taxon>Atheliaceae</taxon>
        <taxon>Athelia</taxon>
    </lineage>
</organism>
<sequence>MSKRRLEYIAHHAFFPPRLPQKDDYGIGHEKDLCASMLQSALAYRASVVAQDRDRWDSIAKMLKHLRATQGSEALSEEEIRRSVGDMQPTDVLALYIRAQNAGLIIRKLGDTSVFESFEVSLPNTEVMAAQGKILRCFPGPAIAISHSIASNPSFIHELSSFLVKMHVDVINPPTTTKAGSTVKEVRDTTAPHHITQLLTGILRGMGRPAAVQRIQKRIAEDVLWKDAFAPWRRSPIWLVIRVTLQTSLTGENGRDSYKSFMLFALAEMLQEALAADLPSDVLFCMRGKVCRRLYKLGSAVPLFVQERVEKVAEATERLLQERWKAEQMPKVAAVAWEPHNLKICEDTALSLHRSNDYLRNVLSGNIAHSGASAFKPHCTPRLQRPLDFSVYGTQNLSDAAISDPYTALADFELTVQEHLEDWVDHNILLEDNCEVIAACFKQYHASAHPIYQGDPVLLSTMLLTLAQLWVAVDRLVITQCPLLQEYSPEFPTNLMEPLLLRTSRALNRVKYVETYVLSRHLNAHSGDRIFTDDLHSQSFAIRYFNASSHHNTLLERIEAHADSLRQEKVMELHRLNTEHSNLLHECESLEHLFSLDRWGEEYHDRPRCDRCALEQQAKNMHIAVHEWPLPRRALQAKAAVFELDCPPSFGTWRTITYHFLRDICFTSHESSADPPMCLEAYEGLQAFKNQNSSHRISFASTTKSYTKSHYATTLIPSSENEVCVNNGLQFKLFDSQRREWAAVAFEECSVVEYCTLRLPAGPYAFLQYAVENTAHTSNDMLASQADCPTDLSLHEYAAFVSLRAGPRLQWLNIARELRTGALTFRREEVFILLTQAAWEIGPLCNEAREWHHELCVAGFASLLLRELSQLITSVQSNWAEVTCARMVTALTSRLLASSSDPIHQAYTLLRRIRAITFTWMHQLARLLQETEDEDKLPEFERRMCVIAVTCRSTYDVDPAHLPHLLYSSDDYAILLECTIAVHHHSPSKSASLSSDFKLLLARDQCLSHALEENVLRHIQVDSEGLNRALLSLWPGYKKGTNRWNCLAAPNHRWLVVNTAPISGKSQSVQLNFLDGILLVDGKPLSRLPESLSSHPTYARIFGQKLFDVIPAHSPDMEFAARMSLNGHQVSFAMRDLNTRLIIRITSNSQRHELIPHDVFIGDLPASFIHDYSHWMDLSNGQIELRPLRSIWESSASNWVLHYVDHSSIMRKGSIFLIDIRSPTFGMIHSSLGALDHADHLVVTWSQTDKLLSANLPRLRLAFKLNSVDLLESLNLSSMVVDENQSIGTMIGLSNQLVLREHSRILGRLPRSRRVIVPFGEIVFQPRGHHIDISVDTKSQALVKFYEYRIDKERGLLIGDGSLISKLYQAYLHALSSHCLPDPLTGRTGTQEALSALYNAGSFSFRALGPFEKTILDCLGALAPGHVYYPGHLKVMQSIDWLQISTLAQNQAFHWATQSILAHAQRLSVFDSTPPTDREHSSHQASNEHLRCRAVRRMSVYAPDGTLNMPFHSLPETTCCTRDFAMEEGSKKEAAAASMAARVLEWPSTLDRTPKLLEALIDWDFVGSEQATLAYSREWLTRNLGSTWITAYNICRQSSKPKDQFRMVFSLSAMAYFSEKNRSFAPMLLAFATNRDFYNLPPPQWKSYRTKLGFKPLRAEVYQHVISCGSFADSSESRLPAHHAEGKKAYARRRKELYQKRLETQAARVADHCMAQWPIEHPTLPMTPSDEWGFNATQALAQIRAFFKPRFHNLQLKEHVAAVQNALNAMPRSTNRANSASAYHPLPLFQLSLRPTSYAATTLDELFQRDPPIIVTSMPVLSFGVVRQYKNSDDTGNLHALLTHFIGSANSFQRLYGGGLEKSRQEFINDRTRAFPSRIPFPPYDLVDYGDDCLKSLQEILDCVRSALSPITILQRMLYLAGQWPCISLGSLLRLLGNRRACNMSHAWVKILAMLARHMLLYQRSQRLIHLARLRNPEDFFRELENDNYDAGQEDWLLIQIDGNFLARPIQIDVANEMISPSSKQNSVLQLNMGEGKSSVIVPMIATTLSDGHTLTRVIVLKSLSGQMFQLLVERLSGLANRRVFYLPFSRSIKMEALQVKTIIGLYEECVRERGILVAQPEHILSFKLMGVERLLNSCDKASGNIASSLLKAQRWLEETCRDVLDESDEILHVRYQLLYTVGVQQALEGHPDRWTTIQQLLSLVRKHAPHVHEEFPNGLEVQLASHGNFPVTRILKRTAGKLLMQCVMEDIMDGQVANCPFGIFPAEVRRAAQRVISEKEIQLDAAVKNLISYCQDSELWKGLLLLRGLFAHGILSYAFRERRWRVDYGLDLNRSLLAVPYRAKDVPAVRAEFGHPDVAITLTCLSYLYGGLRDNEMDLCFELLYKIDNPTQEYEHWVENDSSIPESFQHLNSVNMDDPEQRDTIIFPIFRFNHFVIDFYLSQVVFPRAAKEFPHKLATSGWDLAERKARLVTGFSGTNDNQHLLPTSITQRDPLGQLSTNAKVLTYLMRTENDAYMCVRGVDGGQLSTEDFLQHLVRQTPEIRVLLDVGAQMLDMHNGELATRWLSLKPDAAAVIFFGDNDEMTVMTRDGPEPLISSPFRQQLEKCLVYLDDVHTRGTDLKLPRDTRAAVTLGPKVTKDRLIQGQRFTYPWCSGCMRMRKLGNGQSVMFFAPPEVDEKILNYATKSSADKVEVMDILRWSMIETCTDIQHHAPMWAEQGYDHDRRKKAWHRLADGSSTSDLEAAWLRPEAHTLASMYGAGLVSSELSPSDHAAQSAEPNIEAIDQRCSDLGVVQRSNMQMEEEQEREVDHEVETERQIERPPKAEAARHEVHPDLIQLVRQGVVPSNSSPFIPAFSIIYASPPALAKRQTWSPTLLATRDFSLTVKGRHSGHGEYLRPVNWILSSKIANPEILVLLSPYEVNHLLPKIRQSKKVHLHMYAPRVTHAMQSLEYLNFYCIPPLPFPWRAPPTPMMTQLNLWAGQLYLKDHPTYEQLCQFLGLSTKEIQCQGEIETQPDGFIRPEHRHHTLISQCAFARSPVPFLKNLIAYRRKGMGYSMTHMGKILAALPLIEEDFHI</sequence>
<dbReference type="PANTHER" id="PTHR13367">
    <property type="entry name" value="UBIQUITIN THIOESTERASE"/>
    <property type="match status" value="1"/>
</dbReference>
<feature type="domain" description="DUF3645" evidence="8">
    <location>
        <begin position="2332"/>
        <end position="2364"/>
    </location>
</feature>
<evidence type="ECO:0000256" key="2">
    <source>
        <dbReference type="ARBA" id="ARBA00012759"/>
    </source>
</evidence>
<dbReference type="InterPro" id="IPR022099">
    <property type="entry name" value="DUF3638"/>
</dbReference>
<dbReference type="Pfam" id="PF12340">
    <property type="entry name" value="DUF3638"/>
    <property type="match status" value="1"/>
</dbReference>
<accession>A0A166PYH3</accession>
<evidence type="ECO:0000256" key="6">
    <source>
        <dbReference type="ARBA" id="ARBA00022807"/>
    </source>
</evidence>
<dbReference type="EMBL" id="KV417513">
    <property type="protein sequence ID" value="KZP26578.1"/>
    <property type="molecule type" value="Genomic_DNA"/>
</dbReference>